<dbReference type="HOGENOM" id="CLU_045532_2_1_0"/>
<dbReference type="GO" id="GO:0016020">
    <property type="term" value="C:membrane"/>
    <property type="evidence" value="ECO:0007669"/>
    <property type="project" value="GOC"/>
</dbReference>
<dbReference type="STRING" id="324602.Caur_2485"/>
<sequence>MRTLIVFNPTAGHAEQLEAELEAAAQVWREQGWTVELQPTNGPGDGRRLASLAANNGYDLVVAAGGDGTINEVVNGLAGSQTILATLPLGTMNVWARELGLPLQPRAAAQKLCSWSPRPIDLGRAGDRYFLLMAGIGFDAAITANVRPDEKRRFGALAYVMRGIEEVMRIRGTRARIWLDGRQIKARVLMIVIGNSQLYGGLVKITHRASIDDGLLDVCVIKGDNGINAIGHLIAILRRRFSLNPDIAYYRAHTIEVITQRPLPVQVDGDPIGVTPLRFTVVPSALRALLPPDLPDDLIQQPPPGAKRWPQRLLAWLRRRIDI</sequence>
<comment type="similarity">
    <text evidence="2">Belongs to the diacylglycerol/lipid kinase family.</text>
</comment>
<dbReference type="SUPFAM" id="SSF111331">
    <property type="entry name" value="NAD kinase/diacylglycerol kinase-like"/>
    <property type="match status" value="1"/>
</dbReference>
<evidence type="ECO:0000313" key="15">
    <source>
        <dbReference type="Proteomes" id="UP000002008"/>
    </source>
</evidence>
<keyword evidence="8" id="KW-0067">ATP-binding</keyword>
<evidence type="ECO:0000259" key="13">
    <source>
        <dbReference type="PROSITE" id="PS50146"/>
    </source>
</evidence>
<evidence type="ECO:0000256" key="1">
    <source>
        <dbReference type="ARBA" id="ARBA00001946"/>
    </source>
</evidence>
<keyword evidence="7 14" id="KW-0418">Kinase</keyword>
<dbReference type="Proteomes" id="UP000002008">
    <property type="component" value="Chromosome"/>
</dbReference>
<evidence type="ECO:0000256" key="4">
    <source>
        <dbReference type="ARBA" id="ARBA00022679"/>
    </source>
</evidence>
<dbReference type="Gene3D" id="3.40.50.10330">
    <property type="entry name" value="Probable inorganic polyphosphate/atp-NAD kinase, domain 1"/>
    <property type="match status" value="1"/>
</dbReference>
<dbReference type="PROSITE" id="PS50146">
    <property type="entry name" value="DAGK"/>
    <property type="match status" value="1"/>
</dbReference>
<evidence type="ECO:0000256" key="10">
    <source>
        <dbReference type="ARBA" id="ARBA00023098"/>
    </source>
</evidence>
<dbReference type="FunCoup" id="A9WI01">
    <property type="interactions" value="310"/>
</dbReference>
<gene>
    <name evidence="14" type="ordered locus">Caur_2485</name>
</gene>
<dbReference type="GO" id="GO:0008654">
    <property type="term" value="P:phospholipid biosynthetic process"/>
    <property type="evidence" value="ECO:0007669"/>
    <property type="project" value="UniProtKB-KW"/>
</dbReference>
<dbReference type="InParanoid" id="A9WI01"/>
<dbReference type="InterPro" id="IPR005218">
    <property type="entry name" value="Diacylglycerol/lipid_kinase"/>
</dbReference>
<dbReference type="AlphaFoldDB" id="A9WI01"/>
<organism evidence="14 15">
    <name type="scientific">Chloroflexus aurantiacus (strain ATCC 29366 / DSM 635 / J-10-fl)</name>
    <dbReference type="NCBI Taxonomy" id="324602"/>
    <lineage>
        <taxon>Bacteria</taxon>
        <taxon>Bacillati</taxon>
        <taxon>Chloroflexota</taxon>
        <taxon>Chloroflexia</taxon>
        <taxon>Chloroflexales</taxon>
        <taxon>Chloroflexineae</taxon>
        <taxon>Chloroflexaceae</taxon>
        <taxon>Chloroflexus</taxon>
    </lineage>
</organism>
<evidence type="ECO:0000256" key="5">
    <source>
        <dbReference type="ARBA" id="ARBA00022723"/>
    </source>
</evidence>
<evidence type="ECO:0000256" key="12">
    <source>
        <dbReference type="ARBA" id="ARBA00023264"/>
    </source>
</evidence>
<dbReference type="InterPro" id="IPR001206">
    <property type="entry name" value="Diacylglycerol_kinase_cat_dom"/>
</dbReference>
<evidence type="ECO:0000256" key="3">
    <source>
        <dbReference type="ARBA" id="ARBA00022516"/>
    </source>
</evidence>
<dbReference type="EnsemblBacteria" id="ABY35692">
    <property type="protein sequence ID" value="ABY35692"/>
    <property type="gene ID" value="Caur_2485"/>
</dbReference>
<keyword evidence="5" id="KW-0479">Metal-binding</keyword>
<evidence type="ECO:0000256" key="8">
    <source>
        <dbReference type="ARBA" id="ARBA00022840"/>
    </source>
</evidence>
<dbReference type="PANTHER" id="PTHR12358:SF106">
    <property type="entry name" value="LIPID KINASE YEGS"/>
    <property type="match status" value="1"/>
</dbReference>
<feature type="domain" description="DAGKc" evidence="13">
    <location>
        <begin position="1"/>
        <end position="129"/>
    </location>
</feature>
<dbReference type="GO" id="GO:0046872">
    <property type="term" value="F:metal ion binding"/>
    <property type="evidence" value="ECO:0007669"/>
    <property type="project" value="UniProtKB-KW"/>
</dbReference>
<evidence type="ECO:0000313" key="14">
    <source>
        <dbReference type="EMBL" id="ABY35692.1"/>
    </source>
</evidence>
<dbReference type="InterPro" id="IPR045540">
    <property type="entry name" value="YegS/DAGK_C"/>
</dbReference>
<keyword evidence="11" id="KW-0594">Phospholipid biosynthesis</keyword>
<evidence type="ECO:0000256" key="2">
    <source>
        <dbReference type="ARBA" id="ARBA00005983"/>
    </source>
</evidence>
<name>A9WI01_CHLAA</name>
<dbReference type="InterPro" id="IPR016064">
    <property type="entry name" value="NAD/diacylglycerol_kinase_sf"/>
</dbReference>
<dbReference type="PATRIC" id="fig|324602.8.peg.2801"/>
<keyword evidence="15" id="KW-1185">Reference proteome</keyword>
<accession>A9WI01</accession>
<keyword evidence="3" id="KW-0444">Lipid biosynthesis</keyword>
<dbReference type="GO" id="GO:0004143">
    <property type="term" value="F:ATP-dependent diacylglycerol kinase activity"/>
    <property type="evidence" value="ECO:0000318"/>
    <property type="project" value="GO_Central"/>
</dbReference>
<dbReference type="KEGG" id="cau:Caur_2485"/>
<keyword evidence="12" id="KW-1208">Phospholipid metabolism</keyword>
<dbReference type="GO" id="GO:0005524">
    <property type="term" value="F:ATP binding"/>
    <property type="evidence" value="ECO:0007669"/>
    <property type="project" value="UniProtKB-KW"/>
</dbReference>
<keyword evidence="9" id="KW-0460">Magnesium</keyword>
<dbReference type="RefSeq" id="WP_012258345.1">
    <property type="nucleotide sequence ID" value="NC_010175.1"/>
</dbReference>
<dbReference type="eggNOG" id="COG1597">
    <property type="taxonomic scope" value="Bacteria"/>
</dbReference>
<dbReference type="NCBIfam" id="TIGR00147">
    <property type="entry name" value="YegS/Rv2252/BmrU family lipid kinase"/>
    <property type="match status" value="1"/>
</dbReference>
<dbReference type="InterPro" id="IPR050187">
    <property type="entry name" value="Lipid_Phosphate_FormReg"/>
</dbReference>
<reference evidence="15" key="1">
    <citation type="journal article" date="2011" name="BMC Genomics">
        <title>Complete genome sequence of the filamentous anoxygenic phototrophic bacterium Chloroflexus aurantiacus.</title>
        <authorList>
            <person name="Tang K.H."/>
            <person name="Barry K."/>
            <person name="Chertkov O."/>
            <person name="Dalin E."/>
            <person name="Han C.S."/>
            <person name="Hauser L.J."/>
            <person name="Honchak B.M."/>
            <person name="Karbach L.E."/>
            <person name="Land M.L."/>
            <person name="Lapidus A."/>
            <person name="Larimer F.W."/>
            <person name="Mikhailova N."/>
            <person name="Pitluck S."/>
            <person name="Pierson B.K."/>
            <person name="Blankenship R.E."/>
        </authorList>
    </citation>
    <scope>NUCLEOTIDE SEQUENCE [LARGE SCALE GENOMIC DNA]</scope>
    <source>
        <strain evidence="15">ATCC 29366 / DSM 635 / J-10-fl</strain>
    </source>
</reference>
<evidence type="ECO:0000256" key="7">
    <source>
        <dbReference type="ARBA" id="ARBA00022777"/>
    </source>
</evidence>
<protein>
    <submittedName>
        <fullName evidence="14">Diacylglycerol kinase catalytic region</fullName>
    </submittedName>
</protein>
<keyword evidence="6" id="KW-0547">Nucleotide-binding</keyword>
<keyword evidence="4" id="KW-0808">Transferase</keyword>
<keyword evidence="10" id="KW-0443">Lipid metabolism</keyword>
<evidence type="ECO:0000256" key="9">
    <source>
        <dbReference type="ARBA" id="ARBA00022842"/>
    </source>
</evidence>
<dbReference type="PANTHER" id="PTHR12358">
    <property type="entry name" value="SPHINGOSINE KINASE"/>
    <property type="match status" value="1"/>
</dbReference>
<evidence type="ECO:0000256" key="11">
    <source>
        <dbReference type="ARBA" id="ARBA00023209"/>
    </source>
</evidence>
<dbReference type="GO" id="GO:0006665">
    <property type="term" value="P:sphingolipid metabolic process"/>
    <property type="evidence" value="ECO:0000318"/>
    <property type="project" value="GO_Central"/>
</dbReference>
<proteinExistence type="inferred from homology"/>
<dbReference type="Gene3D" id="2.60.200.40">
    <property type="match status" value="1"/>
</dbReference>
<evidence type="ECO:0000256" key="6">
    <source>
        <dbReference type="ARBA" id="ARBA00022741"/>
    </source>
</evidence>
<dbReference type="Pfam" id="PF19279">
    <property type="entry name" value="YegS_C"/>
    <property type="match status" value="1"/>
</dbReference>
<dbReference type="Pfam" id="PF00781">
    <property type="entry name" value="DAGK_cat"/>
    <property type="match status" value="1"/>
</dbReference>
<dbReference type="SMART" id="SM00046">
    <property type="entry name" value="DAGKc"/>
    <property type="match status" value="1"/>
</dbReference>
<dbReference type="InterPro" id="IPR017438">
    <property type="entry name" value="ATP-NAD_kinase_N"/>
</dbReference>
<comment type="cofactor">
    <cofactor evidence="1">
        <name>Mg(2+)</name>
        <dbReference type="ChEBI" id="CHEBI:18420"/>
    </cofactor>
</comment>
<dbReference type="EMBL" id="CP000909">
    <property type="protein sequence ID" value="ABY35692.1"/>
    <property type="molecule type" value="Genomic_DNA"/>
</dbReference>